<evidence type="ECO:0000256" key="1">
    <source>
        <dbReference type="SAM" id="MobiDB-lite"/>
    </source>
</evidence>
<keyword evidence="3" id="KW-1185">Reference proteome</keyword>
<feature type="compositionally biased region" description="Low complexity" evidence="1">
    <location>
        <begin position="1"/>
        <end position="13"/>
    </location>
</feature>
<accession>A0A2P5HZ95</accession>
<evidence type="ECO:0000313" key="3">
    <source>
        <dbReference type="Proteomes" id="UP000094444"/>
    </source>
</evidence>
<comment type="caution">
    <text evidence="2">The sequence shown here is derived from an EMBL/GenBank/DDBJ whole genome shotgun (WGS) entry which is preliminary data.</text>
</comment>
<protein>
    <submittedName>
        <fullName evidence="2">Uncharacterized protein</fullName>
    </submittedName>
</protein>
<evidence type="ECO:0000313" key="2">
    <source>
        <dbReference type="EMBL" id="POS75565.1"/>
    </source>
</evidence>
<dbReference type="OrthoDB" id="5215592at2759"/>
<dbReference type="InParanoid" id="A0A2P5HZ95"/>
<sequence length="317" mass="34862">MDSTTPGQPQEPSSQPPHPVCSRGIHILIGKVRRPQQQNSGAETVSYEAFQAAFSDQVNQTLAARPDKNAVTLFSPVGKYTLHYITPWRCTSRSGLFNPPLTSLMSLPSRRSRGPQRPVWVDFYIHSTPPPSGDPLARFQSEIMSRLRILDPQLGNGPGGHNTLGLAETPAGDASPTISLHDWACAIELFATCTTLNGIRAPGHKLLQDAVTLNGILGEDEPGLRRDNFEELLRYITENLRLSFVDDAVAARLKAALGRPVGMIPSRPCLVAPGFLEVMLAFLAKKCELMAADQRRMFLQDELASARDPWWIGEMED</sequence>
<feature type="region of interest" description="Disordered" evidence="1">
    <location>
        <begin position="1"/>
        <end position="20"/>
    </location>
</feature>
<reference evidence="2" key="1">
    <citation type="submission" date="2017-09" db="EMBL/GenBank/DDBJ databases">
        <title>Polyketide synthases of a Diaporthe helianthi virulent isolate.</title>
        <authorList>
            <person name="Baroncelli R."/>
        </authorList>
    </citation>
    <scope>NUCLEOTIDE SEQUENCE [LARGE SCALE GENOMIC DNA]</scope>
    <source>
        <strain evidence="2">7/96</strain>
    </source>
</reference>
<organism evidence="2 3">
    <name type="scientific">Diaporthe helianthi</name>
    <dbReference type="NCBI Taxonomy" id="158607"/>
    <lineage>
        <taxon>Eukaryota</taxon>
        <taxon>Fungi</taxon>
        <taxon>Dikarya</taxon>
        <taxon>Ascomycota</taxon>
        <taxon>Pezizomycotina</taxon>
        <taxon>Sordariomycetes</taxon>
        <taxon>Sordariomycetidae</taxon>
        <taxon>Diaporthales</taxon>
        <taxon>Diaporthaceae</taxon>
        <taxon>Diaporthe</taxon>
    </lineage>
</organism>
<dbReference type="AlphaFoldDB" id="A0A2P5HZ95"/>
<name>A0A2P5HZ95_DIAHE</name>
<dbReference type="Proteomes" id="UP000094444">
    <property type="component" value="Unassembled WGS sequence"/>
</dbReference>
<gene>
    <name evidence="2" type="ORF">DHEL01_v206047</name>
</gene>
<dbReference type="EMBL" id="MAVT02000472">
    <property type="protein sequence ID" value="POS75565.1"/>
    <property type="molecule type" value="Genomic_DNA"/>
</dbReference>
<proteinExistence type="predicted"/>